<sequence>MTNGEFYALDNLLKDEKLNSLNKILDVINTTDRLGILDVIKGILEDENTIGKIIGSLTSDDVLELLVNWDKVIKTTKLFINEDNIYNIQFLINLIDKVRSRGILDPIIGLLEDEESLGKIINSLINDFTLSLINHWDEITNDLSRIDLTNFKYYTLLVSATGEALKTENVKPITSIWEIYKLLKDPDIQRGLGVAASVLKHIGKLYVPDKGLAFEAEKNSKT</sequence>
<dbReference type="Proteomes" id="UP000594632">
    <property type="component" value="Chromosome"/>
</dbReference>
<dbReference type="Pfam" id="PF07849">
    <property type="entry name" value="DUF1641"/>
    <property type="match status" value="1"/>
</dbReference>
<accession>A0A7S9NQU8</accession>
<dbReference type="PANTHER" id="PTHR38433">
    <property type="match status" value="1"/>
</dbReference>
<organism evidence="1 2">
    <name type="scientific">Saccharolobus solfataricus</name>
    <name type="common">Sulfolobus solfataricus</name>
    <dbReference type="NCBI Taxonomy" id="2287"/>
    <lineage>
        <taxon>Archaea</taxon>
        <taxon>Thermoproteota</taxon>
        <taxon>Thermoprotei</taxon>
        <taxon>Sulfolobales</taxon>
        <taxon>Sulfolobaceae</taxon>
        <taxon>Saccharolobus</taxon>
    </lineage>
</organism>
<dbReference type="AlphaFoldDB" id="A0A7S9NQU8"/>
<proteinExistence type="predicted"/>
<dbReference type="PANTHER" id="PTHR38433:SF1">
    <property type="entry name" value="DUF1641 DOMAIN-CONTAINING PROTEIN"/>
    <property type="match status" value="1"/>
</dbReference>
<evidence type="ECO:0000313" key="1">
    <source>
        <dbReference type="EMBL" id="QPG49541.1"/>
    </source>
</evidence>
<dbReference type="InterPro" id="IPR012440">
    <property type="entry name" value="DUF1641"/>
</dbReference>
<evidence type="ECO:0000313" key="2">
    <source>
        <dbReference type="Proteomes" id="UP000594632"/>
    </source>
</evidence>
<name>A0A7S9NQU8_SACSO</name>
<reference evidence="1 2" key="1">
    <citation type="journal article" date="2020" name="Nat. Commun.">
        <title>The structures of two archaeal type IV pili illuminate evolutionary relationships.</title>
        <authorList>
            <person name="Wang F."/>
            <person name="Baquero D.P."/>
            <person name="Su Z."/>
            <person name="Beltran L.C."/>
            <person name="Prangishvili D."/>
            <person name="Krupovic M."/>
            <person name="Egelman E.H."/>
        </authorList>
    </citation>
    <scope>NUCLEOTIDE SEQUENCE [LARGE SCALE GENOMIC DNA]</scope>
    <source>
        <strain evidence="1 2">POZ149</strain>
    </source>
</reference>
<gene>
    <name evidence="1" type="ORF">HFC64_06680</name>
</gene>
<protein>
    <submittedName>
        <fullName evidence="1">DUF1641 domain-containing protein</fullName>
    </submittedName>
</protein>
<dbReference type="EMBL" id="CP050869">
    <property type="protein sequence ID" value="QPG49541.1"/>
    <property type="molecule type" value="Genomic_DNA"/>
</dbReference>